<keyword evidence="2" id="KW-1185">Reference proteome</keyword>
<comment type="caution">
    <text evidence="1">The sequence shown here is derived from an EMBL/GenBank/DDBJ whole genome shotgun (WGS) entry which is preliminary data.</text>
</comment>
<sequence length="146" mass="16309">MTGIYYTYLILKHSASGATVVAFSSEADPPISLQETPGDGREKPFFFPLPWPSGDRDLGRGKKGFFLFYSGIFPGEILEDLLQKIATTCSPEDKNGNDLAHRIGRVLVIYPLVIELNRLRVVVFPSGKCHDLFLSSILSSLFEMYF</sequence>
<dbReference type="Proteomes" id="UP001054837">
    <property type="component" value="Unassembled WGS sequence"/>
</dbReference>
<dbReference type="AlphaFoldDB" id="A0AAV4S8F2"/>
<organism evidence="1 2">
    <name type="scientific">Caerostris darwini</name>
    <dbReference type="NCBI Taxonomy" id="1538125"/>
    <lineage>
        <taxon>Eukaryota</taxon>
        <taxon>Metazoa</taxon>
        <taxon>Ecdysozoa</taxon>
        <taxon>Arthropoda</taxon>
        <taxon>Chelicerata</taxon>
        <taxon>Arachnida</taxon>
        <taxon>Araneae</taxon>
        <taxon>Araneomorphae</taxon>
        <taxon>Entelegynae</taxon>
        <taxon>Araneoidea</taxon>
        <taxon>Araneidae</taxon>
        <taxon>Caerostris</taxon>
    </lineage>
</organism>
<evidence type="ECO:0000313" key="2">
    <source>
        <dbReference type="Proteomes" id="UP001054837"/>
    </source>
</evidence>
<evidence type="ECO:0000313" key="1">
    <source>
        <dbReference type="EMBL" id="GIY29027.1"/>
    </source>
</evidence>
<reference evidence="1 2" key="1">
    <citation type="submission" date="2021-06" db="EMBL/GenBank/DDBJ databases">
        <title>Caerostris darwini draft genome.</title>
        <authorList>
            <person name="Kono N."/>
            <person name="Arakawa K."/>
        </authorList>
    </citation>
    <scope>NUCLEOTIDE SEQUENCE [LARGE SCALE GENOMIC DNA]</scope>
</reference>
<gene>
    <name evidence="1" type="ORF">CDAR_15531</name>
</gene>
<accession>A0AAV4S8F2</accession>
<dbReference type="EMBL" id="BPLQ01007255">
    <property type="protein sequence ID" value="GIY29027.1"/>
    <property type="molecule type" value="Genomic_DNA"/>
</dbReference>
<name>A0AAV4S8F2_9ARAC</name>
<protein>
    <submittedName>
        <fullName evidence="1">Uncharacterized protein</fullName>
    </submittedName>
</protein>
<proteinExistence type="predicted"/>